<dbReference type="Proteomes" id="UP000675664">
    <property type="component" value="Unassembled WGS sequence"/>
</dbReference>
<evidence type="ECO:0000313" key="3">
    <source>
        <dbReference type="Proteomes" id="UP000675664"/>
    </source>
</evidence>
<name>A0A8J7W407_9FIRM</name>
<dbReference type="Pfam" id="PF14024">
    <property type="entry name" value="DUF4240"/>
    <property type="match status" value="1"/>
</dbReference>
<evidence type="ECO:0000259" key="1">
    <source>
        <dbReference type="Pfam" id="PF14024"/>
    </source>
</evidence>
<accession>A0A8J7W407</accession>
<dbReference type="EMBL" id="JAGSND010000031">
    <property type="protein sequence ID" value="MBR0600507.1"/>
    <property type="molecule type" value="Genomic_DNA"/>
</dbReference>
<comment type="caution">
    <text evidence="2">The sequence shown here is derived from an EMBL/GenBank/DDBJ whole genome shotgun (WGS) entry which is preliminary data.</text>
</comment>
<gene>
    <name evidence="2" type="ORF">KCX82_21795</name>
</gene>
<feature type="domain" description="DUF4240" evidence="1">
    <location>
        <begin position="1"/>
        <end position="125"/>
    </location>
</feature>
<keyword evidence="3" id="KW-1185">Reference proteome</keyword>
<organism evidence="2 3">
    <name type="scientific">Sinanaerobacter chloroacetimidivorans</name>
    <dbReference type="NCBI Taxonomy" id="2818044"/>
    <lineage>
        <taxon>Bacteria</taxon>
        <taxon>Bacillati</taxon>
        <taxon>Bacillota</taxon>
        <taxon>Clostridia</taxon>
        <taxon>Peptostreptococcales</taxon>
        <taxon>Anaerovoracaceae</taxon>
        <taxon>Sinanaerobacter</taxon>
    </lineage>
</organism>
<proteinExistence type="predicted"/>
<evidence type="ECO:0000313" key="2">
    <source>
        <dbReference type="EMBL" id="MBR0600507.1"/>
    </source>
</evidence>
<dbReference type="InterPro" id="IPR025334">
    <property type="entry name" value="DUF4240"/>
</dbReference>
<dbReference type="RefSeq" id="WP_227020620.1">
    <property type="nucleotide sequence ID" value="NZ_JAGSND010000031.1"/>
</dbReference>
<reference evidence="2" key="2">
    <citation type="submission" date="2021-04" db="EMBL/GenBank/DDBJ databases">
        <authorList>
            <person name="Liu J."/>
        </authorList>
    </citation>
    <scope>NUCLEOTIDE SEQUENCE</scope>
    <source>
        <strain evidence="2">BAD-6</strain>
    </source>
</reference>
<dbReference type="AlphaFoldDB" id="A0A8J7W407"/>
<sequence length="246" mass="28344">MNKDTFWRIIDEVNSETDQNNQSAILKVTEKKLLAFSSKDIIDWHNIKKVYMDLAYRNDLWAACAATQSHSTDDGFIDFRSWLISRGREVHMDALNDPDTLAEHDFPIGTADFESYGYVAHDCYAVQMAMESKGLNSFLLDYSSWLTGNSATLNDFYECHPKKGVSNEQRIAAAYLRALSQVYDIYNATEQQSLSEETTAEIMAEIRIRPDIDPDWSINNLPQMLPCLCEKYNVEEMHDDMEFNMK</sequence>
<protein>
    <submittedName>
        <fullName evidence="2">DUF4240 domain-containing protein</fullName>
    </submittedName>
</protein>
<reference evidence="2" key="1">
    <citation type="submission" date="2021-04" db="EMBL/GenBank/DDBJ databases">
        <title>Sinoanaerobacter chloroacetimidivorans sp. nov., an obligate anaerobic bacterium isolated from anaerobic sludge.</title>
        <authorList>
            <person name="Bao Y."/>
        </authorList>
    </citation>
    <scope>NUCLEOTIDE SEQUENCE</scope>
    <source>
        <strain evidence="2">BAD-6</strain>
    </source>
</reference>